<dbReference type="STRING" id="1144750.SAMN05443431_101495"/>
<accession>A0A1I3JPF0</accession>
<protein>
    <submittedName>
        <fullName evidence="4">Sulfotransferase domain-containing protein</fullName>
    </submittedName>
</protein>
<evidence type="ECO:0000256" key="2">
    <source>
        <dbReference type="ARBA" id="ARBA00023180"/>
    </source>
</evidence>
<dbReference type="Gene3D" id="3.40.50.300">
    <property type="entry name" value="P-loop containing nucleotide triphosphate hydrolases"/>
    <property type="match status" value="1"/>
</dbReference>
<dbReference type="AlphaFoldDB" id="A0A1I3JPF0"/>
<dbReference type="EMBL" id="FORM01000001">
    <property type="protein sequence ID" value="SFI62142.1"/>
    <property type="molecule type" value="Genomic_DNA"/>
</dbReference>
<evidence type="ECO:0000259" key="3">
    <source>
        <dbReference type="Pfam" id="PF00685"/>
    </source>
</evidence>
<dbReference type="InterPro" id="IPR027417">
    <property type="entry name" value="P-loop_NTPase"/>
</dbReference>
<keyword evidence="1 4" id="KW-0808">Transferase</keyword>
<dbReference type="Proteomes" id="UP000199559">
    <property type="component" value="Unassembled WGS sequence"/>
</dbReference>
<dbReference type="RefSeq" id="WP_090837174.1">
    <property type="nucleotide sequence ID" value="NZ_FORM01000001.1"/>
</dbReference>
<name>A0A1I3JPF0_9FLAO</name>
<feature type="domain" description="Sulfotransferase" evidence="3">
    <location>
        <begin position="5"/>
        <end position="214"/>
    </location>
</feature>
<sequence length="294" mass="34577">MSKPIDFICVGAQKAGTTSLHDILKKHPNIYLPERKEAHFFDIDERFNKGLDWWMETFFQGDKINKKTGVFTPEYLYLKNVPERIENVLGNDLKIIIVLRQPVKRAYSHYLMSKRRGFETEDFKTALEKEPARLKEGTYYNNNHFSYIDRGLYYNQIKRYVDTFGKENVKVFLFEKDIIKNNDATLKTIQEFIDVPYKELESATKSNQASEPKLKWLRNIIFNKNNPVKKLLGYLPLSDDFKFKIASKINTINQKPAEAEKLTPQEISQLTNTCFLDDIEKVEQLLNIDLSLWK</sequence>
<gene>
    <name evidence="4" type="ORF">SAMN05443431_101495</name>
</gene>
<keyword evidence="2" id="KW-0325">Glycoprotein</keyword>
<dbReference type="SUPFAM" id="SSF52540">
    <property type="entry name" value="P-loop containing nucleoside triphosphate hydrolases"/>
    <property type="match status" value="1"/>
</dbReference>
<reference evidence="5" key="1">
    <citation type="submission" date="2016-10" db="EMBL/GenBank/DDBJ databases">
        <authorList>
            <person name="Varghese N."/>
            <person name="Submissions S."/>
        </authorList>
    </citation>
    <scope>NUCLEOTIDE SEQUENCE [LARGE SCALE GENOMIC DNA]</scope>
    <source>
        <strain evidence="5">DSM 28881</strain>
    </source>
</reference>
<organism evidence="4 5">
    <name type="scientific">Olleya namhaensis</name>
    <dbReference type="NCBI Taxonomy" id="1144750"/>
    <lineage>
        <taxon>Bacteria</taxon>
        <taxon>Pseudomonadati</taxon>
        <taxon>Bacteroidota</taxon>
        <taxon>Flavobacteriia</taxon>
        <taxon>Flavobacteriales</taxon>
        <taxon>Flavobacteriaceae</taxon>
    </lineage>
</organism>
<dbReference type="Pfam" id="PF00685">
    <property type="entry name" value="Sulfotransfer_1"/>
    <property type="match status" value="1"/>
</dbReference>
<dbReference type="PANTHER" id="PTHR10605:SF56">
    <property type="entry name" value="BIFUNCTIONAL HEPARAN SULFATE N-DEACETYLASE_N-SULFOTRANSFERASE"/>
    <property type="match status" value="1"/>
</dbReference>
<evidence type="ECO:0000313" key="4">
    <source>
        <dbReference type="EMBL" id="SFI62142.1"/>
    </source>
</evidence>
<dbReference type="GO" id="GO:0008146">
    <property type="term" value="F:sulfotransferase activity"/>
    <property type="evidence" value="ECO:0007669"/>
    <property type="project" value="InterPro"/>
</dbReference>
<evidence type="ECO:0000313" key="5">
    <source>
        <dbReference type="Proteomes" id="UP000199559"/>
    </source>
</evidence>
<proteinExistence type="predicted"/>
<keyword evidence="5" id="KW-1185">Reference proteome</keyword>
<dbReference type="InterPro" id="IPR037359">
    <property type="entry name" value="NST/OST"/>
</dbReference>
<dbReference type="InterPro" id="IPR000863">
    <property type="entry name" value="Sulfotransferase_dom"/>
</dbReference>
<evidence type="ECO:0000256" key="1">
    <source>
        <dbReference type="ARBA" id="ARBA00022679"/>
    </source>
</evidence>
<dbReference type="PANTHER" id="PTHR10605">
    <property type="entry name" value="HEPARAN SULFATE SULFOTRANSFERASE"/>
    <property type="match status" value="1"/>
</dbReference>